<feature type="compositionally biased region" description="Acidic residues" evidence="10">
    <location>
        <begin position="249"/>
        <end position="263"/>
    </location>
</feature>
<keyword evidence="2 9" id="KW-0378">Hydrolase</keyword>
<feature type="region of interest" description="Disordered" evidence="10">
    <location>
        <begin position="800"/>
        <end position="831"/>
    </location>
</feature>
<evidence type="ECO:0000256" key="9">
    <source>
        <dbReference type="PROSITE-ProRule" id="PRU00560"/>
    </source>
</evidence>
<feature type="region of interest" description="Disordered" evidence="10">
    <location>
        <begin position="1230"/>
        <end position="1260"/>
    </location>
</feature>
<name>A0A1A8WNH2_PLAOA</name>
<comment type="catalytic activity">
    <reaction evidence="6">
        <text>Couples ATP hydrolysis with the unwinding of duplex DNA by translocating in the 3'-5' direction.</text>
        <dbReference type="EC" id="5.6.2.4"/>
    </reaction>
</comment>
<dbReference type="Gene3D" id="3.30.470.20">
    <property type="entry name" value="ATP-grasp fold, B domain"/>
    <property type="match status" value="1"/>
</dbReference>
<comment type="catalytic activity">
    <reaction evidence="8">
        <text>ATP + H2O = ADP + phosphate + H(+)</text>
        <dbReference type="Rhea" id="RHEA:13065"/>
        <dbReference type="ChEBI" id="CHEBI:15377"/>
        <dbReference type="ChEBI" id="CHEBI:15378"/>
        <dbReference type="ChEBI" id="CHEBI:30616"/>
        <dbReference type="ChEBI" id="CHEBI:43474"/>
        <dbReference type="ChEBI" id="CHEBI:456216"/>
        <dbReference type="EC" id="5.6.2.4"/>
    </reaction>
</comment>
<dbReference type="Proteomes" id="UP000078546">
    <property type="component" value="Unassembled WGS sequence"/>
</dbReference>
<feature type="region of interest" description="Disordered" evidence="10">
    <location>
        <begin position="1"/>
        <end position="30"/>
    </location>
</feature>
<dbReference type="GO" id="GO:0016787">
    <property type="term" value="F:hydrolase activity"/>
    <property type="evidence" value="ECO:0007669"/>
    <property type="project" value="UniProtKB-UniRule"/>
</dbReference>
<dbReference type="Pfam" id="PF13361">
    <property type="entry name" value="UvrD_C"/>
    <property type="match status" value="1"/>
</dbReference>
<dbReference type="InterPro" id="IPR027417">
    <property type="entry name" value="P-loop_NTPase"/>
</dbReference>
<dbReference type="EC" id="5.6.2.4" evidence="7"/>
<dbReference type="SUPFAM" id="SSF52540">
    <property type="entry name" value="P-loop containing nucleoside triphosphate hydrolases"/>
    <property type="match status" value="1"/>
</dbReference>
<dbReference type="EMBL" id="FLQV01000453">
    <property type="protein sequence ID" value="SBS92862.1"/>
    <property type="molecule type" value="Genomic_DNA"/>
</dbReference>
<dbReference type="Pfam" id="PF03133">
    <property type="entry name" value="TTL"/>
    <property type="match status" value="1"/>
</dbReference>
<accession>A0A1A8WNH2</accession>
<dbReference type="InterPro" id="IPR014017">
    <property type="entry name" value="DNA_helicase_UvrD-like_C"/>
</dbReference>
<evidence type="ECO:0000256" key="4">
    <source>
        <dbReference type="ARBA" id="ARBA00022840"/>
    </source>
</evidence>
<evidence type="ECO:0000313" key="13">
    <source>
        <dbReference type="Proteomes" id="UP000078546"/>
    </source>
</evidence>
<feature type="region of interest" description="Disordered" evidence="10">
    <location>
        <begin position="244"/>
        <end position="263"/>
    </location>
</feature>
<feature type="binding site" evidence="9">
    <location>
        <begin position="69"/>
        <end position="76"/>
    </location>
    <ligand>
        <name>ATP</name>
        <dbReference type="ChEBI" id="CHEBI:30616"/>
    </ligand>
</feature>
<feature type="compositionally biased region" description="Basic and acidic residues" evidence="10">
    <location>
        <begin position="1515"/>
        <end position="1529"/>
    </location>
</feature>
<reference evidence="13" key="1">
    <citation type="submission" date="2016-05" db="EMBL/GenBank/DDBJ databases">
        <authorList>
            <person name="Naeem Raeece"/>
        </authorList>
    </citation>
    <scope>NUCLEOTIDE SEQUENCE [LARGE SCALE GENOMIC DNA]</scope>
</reference>
<dbReference type="InterPro" id="IPR014016">
    <property type="entry name" value="UvrD-like_ATP-bd"/>
</dbReference>
<dbReference type="Gene3D" id="3.40.50.300">
    <property type="entry name" value="P-loop containing nucleotide triphosphate hydrolases"/>
    <property type="match status" value="4"/>
</dbReference>
<dbReference type="SUPFAM" id="SSF56059">
    <property type="entry name" value="Glutathione synthetase ATP-binding domain-like"/>
    <property type="match status" value="1"/>
</dbReference>
<evidence type="ECO:0000256" key="3">
    <source>
        <dbReference type="ARBA" id="ARBA00022806"/>
    </source>
</evidence>
<feature type="region of interest" description="Disordered" evidence="10">
    <location>
        <begin position="1513"/>
        <end position="1548"/>
    </location>
</feature>
<dbReference type="GO" id="GO:0005524">
    <property type="term" value="F:ATP binding"/>
    <property type="evidence" value="ECO:0007669"/>
    <property type="project" value="UniProtKB-UniRule"/>
</dbReference>
<evidence type="ECO:0000256" key="6">
    <source>
        <dbReference type="ARBA" id="ARBA00034617"/>
    </source>
</evidence>
<sequence>MQQGGMIKKGRNQYGPEEYNQESDQGHVDGSGVKLKSEDLLNNVLFGNLSIEQKKIVQVPLNCNLCIIACPGSGKTSTLTARIIRSIIEKKKSVVCITFTNYAANDLKEKIMKKINCLVDLCISNNVQCKFLNAGKNHNKKCDFNKNMHRSKFKVLNTTIFIGTIHSFCRHLLVKHKGPFKILTDAINSNVLKLAFKQFYITSIEKERNTQTHRGNIETGTPKRNDIFDMVSFFNSMKNNFTTKQQKEMEDEEEAEDEGDIEDERYHAAITGETDESDEEFANYLYNIDVRIDEDTFAHVDCKNILKKKHILFLKKKIRWLKYVDLYNLNVEINDMEKQFYDAYKDVLQKGKHVYYDFDDLLIETYRLMQEDEKVRTRICAEWGYIFCDEFQDVNTTQFNILRFFARSNEEDNEGETLKLNKEEAHETREGKTNGSRGGKTKKSRWGGLTVIGDDDQSIYAFRGAHVNVFERVIKECNCSLFKLGTNFRSTQEIVRTSRNLILHNGRFRIEKELHTNNVPGQKVKFHVFKTRADQISYILAQIIFLKKTYNYKFADFVILSRTNRTLKETLKSMSNRDSKKRALKLFLQLRKGEKQQGTESKSYDHHAYTKEEDLHAKNERTEEYLTDMNIDNFDIPVKELNKKKSFFGSKEIIELVTLLRFLLNVNDNVIFTKTFKIVKNDKMAKIILQKLSTSHFISIPGRDSHKKEEHFSLFNCVKYVTHLYVLSKRKGLDSTQKRELDKFTETEIKNIADFFFFINYFQKCISGSISVYNLVIELMQRTNFVKRLMVRIERKRERHVGDDPGKDARGLAKHGRTSPRESVPAIGITNEGNNKTGAMYSSARLTPVLKESAQCNKDFISLNVSLDECDKVGINKKRSFYEYKEEKSERNGSMENYIPSGDMHIQEDLQRLFNVSEGDLNHIEVQNVFLFLEMTRAYKPTMENETCSNCLIYFLNDFKNNIHENMLIEKVTLTTIHKSKGLEWKVVFIVNVVEGEIPQVTENNNEICEERKIFYVGITRAKWAFEKRRWGDTSSKMLHNARVSLAYTYDMAYYHHIYKCAFNYIYGYSLDKCTPLTTIKFRTDFRNTIYDLFLHRKWELTTHETEWNLCWSEKDWISEVYDTLSLKNDQFVNHFRNFYELTRKDLLAKNIKRLKKQSEKNKGGLATGGGTENLDITPVTFVLPLEYNMFLEEFKKKSNCMWIMKPIGKSQGKGIFLFDKISQIREWSGTKVRPPEEKERRGERHIERSNERDSGKASGGVAASAVSAVSVVNTASPPAGAVGGEHYVVQEYISNPLLIGGKKFDIRLYVLVLSYSPLTIYIYRSGFARFSHSYFRNEKNNMNDITMHLTNVSIQKNTQGYDDTVGGKWFLRELFLYMKSRYGQDKIMTMIKNIESCIVQSFLAVHKVIINDKNCFELYGFDILIDSTLKPWLIEVNSSPSFSANTTDDYNLKFNLLDELMTLINIEKYDIPHTDRLGDFDCIYRNGHPCSSSRLGAHPSGTEHLKQIAKGIKRKSEREKEKKEEHWKNLSPLAATATNTDTFPTIR</sequence>
<evidence type="ECO:0000256" key="8">
    <source>
        <dbReference type="ARBA" id="ARBA00048988"/>
    </source>
</evidence>
<evidence type="ECO:0000256" key="1">
    <source>
        <dbReference type="ARBA" id="ARBA00022741"/>
    </source>
</evidence>
<evidence type="ECO:0000256" key="7">
    <source>
        <dbReference type="ARBA" id="ARBA00034808"/>
    </source>
</evidence>
<feature type="compositionally biased region" description="Basic and acidic residues" evidence="10">
    <location>
        <begin position="1234"/>
        <end position="1256"/>
    </location>
</feature>
<dbReference type="InterPro" id="IPR000212">
    <property type="entry name" value="DNA_helicase_UvrD/REP"/>
</dbReference>
<feature type="compositionally biased region" description="Basic and acidic residues" evidence="10">
    <location>
        <begin position="416"/>
        <end position="432"/>
    </location>
</feature>
<dbReference type="GO" id="GO:0043138">
    <property type="term" value="F:3'-5' DNA helicase activity"/>
    <property type="evidence" value="ECO:0007669"/>
    <property type="project" value="UniProtKB-EC"/>
</dbReference>
<protein>
    <recommendedName>
        <fullName evidence="7">DNA 3'-5' helicase</fullName>
        <ecNumber evidence="7">5.6.2.4</ecNumber>
    </recommendedName>
</protein>
<keyword evidence="4 9" id="KW-0067">ATP-binding</keyword>
<dbReference type="GO" id="GO:0005634">
    <property type="term" value="C:nucleus"/>
    <property type="evidence" value="ECO:0007669"/>
    <property type="project" value="TreeGrafter"/>
</dbReference>
<feature type="compositionally biased region" description="Basic and acidic residues" evidence="10">
    <location>
        <begin position="800"/>
        <end position="811"/>
    </location>
</feature>
<evidence type="ECO:0000313" key="12">
    <source>
        <dbReference type="EMBL" id="SBS92862.1"/>
    </source>
</evidence>
<dbReference type="InterPro" id="IPR004344">
    <property type="entry name" value="TTL/TTLL_fam"/>
</dbReference>
<dbReference type="PANTHER" id="PTHR11070">
    <property type="entry name" value="UVRD / RECB / PCRA DNA HELICASE FAMILY MEMBER"/>
    <property type="match status" value="1"/>
</dbReference>
<feature type="compositionally biased region" description="Polar residues" evidence="10">
    <location>
        <begin position="1537"/>
        <end position="1548"/>
    </location>
</feature>
<keyword evidence="3 9" id="KW-0347">Helicase</keyword>
<dbReference type="PROSITE" id="PS51198">
    <property type="entry name" value="UVRD_HELICASE_ATP_BIND"/>
    <property type="match status" value="1"/>
</dbReference>
<dbReference type="GO" id="GO:0000725">
    <property type="term" value="P:recombinational repair"/>
    <property type="evidence" value="ECO:0007669"/>
    <property type="project" value="TreeGrafter"/>
</dbReference>
<feature type="domain" description="UvrD-like helicase ATP-binding" evidence="11">
    <location>
        <begin position="48"/>
        <end position="491"/>
    </location>
</feature>
<evidence type="ECO:0000256" key="5">
    <source>
        <dbReference type="ARBA" id="ARBA00023235"/>
    </source>
</evidence>
<dbReference type="Gene3D" id="1.10.486.10">
    <property type="entry name" value="PCRA, domain 4"/>
    <property type="match status" value="1"/>
</dbReference>
<dbReference type="PANTHER" id="PTHR11070:SF2">
    <property type="entry name" value="ATP-DEPENDENT DNA HELICASE SRS2"/>
    <property type="match status" value="1"/>
</dbReference>
<dbReference type="Pfam" id="PF00580">
    <property type="entry name" value="UvrD-helicase"/>
    <property type="match status" value="1"/>
</dbReference>
<gene>
    <name evidence="12" type="ORF">POVCU1_024170</name>
</gene>
<evidence type="ECO:0000259" key="11">
    <source>
        <dbReference type="PROSITE" id="PS51198"/>
    </source>
</evidence>
<organism evidence="12 13">
    <name type="scientific">Plasmodium ovale curtisi</name>
    <dbReference type="NCBI Taxonomy" id="864141"/>
    <lineage>
        <taxon>Eukaryota</taxon>
        <taxon>Sar</taxon>
        <taxon>Alveolata</taxon>
        <taxon>Apicomplexa</taxon>
        <taxon>Aconoidasida</taxon>
        <taxon>Haemosporida</taxon>
        <taxon>Plasmodiidae</taxon>
        <taxon>Plasmodium</taxon>
        <taxon>Plasmodium (Plasmodium)</taxon>
    </lineage>
</organism>
<evidence type="ECO:0000256" key="10">
    <source>
        <dbReference type="SAM" id="MobiDB-lite"/>
    </source>
</evidence>
<dbReference type="GO" id="GO:0003677">
    <property type="term" value="F:DNA binding"/>
    <property type="evidence" value="ECO:0007669"/>
    <property type="project" value="InterPro"/>
</dbReference>
<keyword evidence="1 9" id="KW-0547">Nucleotide-binding</keyword>
<evidence type="ECO:0000256" key="2">
    <source>
        <dbReference type="ARBA" id="ARBA00022801"/>
    </source>
</evidence>
<dbReference type="PROSITE" id="PS51221">
    <property type="entry name" value="TTL"/>
    <property type="match status" value="1"/>
</dbReference>
<proteinExistence type="predicted"/>
<feature type="region of interest" description="Disordered" evidence="10">
    <location>
        <begin position="415"/>
        <end position="443"/>
    </location>
</feature>
<keyword evidence="5" id="KW-0413">Isomerase</keyword>